<dbReference type="InterPro" id="IPR032305">
    <property type="entry name" value="GTP-bd_M"/>
</dbReference>
<dbReference type="AlphaFoldDB" id="A0AAN9PAR4"/>
<evidence type="ECO:0000256" key="4">
    <source>
        <dbReference type="ARBA" id="ARBA00023134"/>
    </source>
</evidence>
<proteinExistence type="inferred from homology"/>
<evidence type="ECO:0000256" key="5">
    <source>
        <dbReference type="SAM" id="Coils"/>
    </source>
</evidence>
<dbReference type="HAMAP" id="MF_00900">
    <property type="entry name" value="GTPase_HflX"/>
    <property type="match status" value="1"/>
</dbReference>
<dbReference type="Gene3D" id="3.40.50.300">
    <property type="entry name" value="P-loop containing nucleotide triphosphate hydrolases"/>
    <property type="match status" value="1"/>
</dbReference>
<dbReference type="CDD" id="cd01878">
    <property type="entry name" value="HflX"/>
    <property type="match status" value="1"/>
</dbReference>
<dbReference type="PANTHER" id="PTHR10229">
    <property type="entry name" value="GTP-BINDING PROTEIN HFLX"/>
    <property type="match status" value="1"/>
</dbReference>
<dbReference type="Pfam" id="PF13167">
    <property type="entry name" value="GTP-bdg_N"/>
    <property type="match status" value="1"/>
</dbReference>
<dbReference type="GO" id="GO:0005737">
    <property type="term" value="C:cytoplasm"/>
    <property type="evidence" value="ECO:0007669"/>
    <property type="project" value="TreeGrafter"/>
</dbReference>
<keyword evidence="8" id="KW-1185">Reference proteome</keyword>
<reference evidence="7 8" key="1">
    <citation type="submission" date="2024-01" db="EMBL/GenBank/DDBJ databases">
        <title>The genomes of 5 underutilized Papilionoideae crops provide insights into root nodulation and disease resistanc.</title>
        <authorList>
            <person name="Yuan L."/>
        </authorList>
    </citation>
    <scope>NUCLEOTIDE SEQUENCE [LARGE SCALE GENOMIC DNA]</scope>
    <source>
        <strain evidence="7">ZHUSHIDOU_FW_LH</strain>
        <tissue evidence="7">Leaf</tissue>
    </source>
</reference>
<evidence type="ECO:0000256" key="2">
    <source>
        <dbReference type="ARBA" id="ARBA00022741"/>
    </source>
</evidence>
<keyword evidence="1" id="KW-0479">Metal-binding</keyword>
<comment type="caution">
    <text evidence="7">The sequence shown here is derived from an EMBL/GenBank/DDBJ whole genome shotgun (WGS) entry which is preliminary data.</text>
</comment>
<dbReference type="InterPro" id="IPR025121">
    <property type="entry name" value="GTPase_HflX_N"/>
</dbReference>
<gene>
    <name evidence="7" type="ORF">RIF29_06175</name>
</gene>
<evidence type="ECO:0000259" key="6">
    <source>
        <dbReference type="PROSITE" id="PS51705"/>
    </source>
</evidence>
<dbReference type="EMBL" id="JAYWIO010000001">
    <property type="protein sequence ID" value="KAK7291216.1"/>
    <property type="molecule type" value="Genomic_DNA"/>
</dbReference>
<feature type="coiled-coil region" evidence="5">
    <location>
        <begin position="315"/>
        <end position="342"/>
    </location>
</feature>
<dbReference type="Pfam" id="PF16360">
    <property type="entry name" value="GTP-bdg_M"/>
    <property type="match status" value="1"/>
</dbReference>
<dbReference type="InterPro" id="IPR045498">
    <property type="entry name" value="HflX_C"/>
</dbReference>
<dbReference type="InterPro" id="IPR005225">
    <property type="entry name" value="Small_GTP-bd"/>
</dbReference>
<dbReference type="InterPro" id="IPR042108">
    <property type="entry name" value="GTPase_HflX_N_sf"/>
</dbReference>
<dbReference type="NCBIfam" id="TIGR00231">
    <property type="entry name" value="small_GTP"/>
    <property type="match status" value="1"/>
</dbReference>
<dbReference type="PRINTS" id="PR00326">
    <property type="entry name" value="GTP1OBG"/>
</dbReference>
<dbReference type="PROSITE" id="PS51705">
    <property type="entry name" value="G_HFLX"/>
    <property type="match status" value="1"/>
</dbReference>
<feature type="domain" description="Hflx-type G" evidence="6">
    <location>
        <begin position="349"/>
        <end position="515"/>
    </location>
</feature>
<dbReference type="PANTHER" id="PTHR10229:SF0">
    <property type="entry name" value="GTP-BINDING PROTEIN 6-RELATED"/>
    <property type="match status" value="1"/>
</dbReference>
<dbReference type="GO" id="GO:0046872">
    <property type="term" value="F:metal ion binding"/>
    <property type="evidence" value="ECO:0007669"/>
    <property type="project" value="UniProtKB-KW"/>
</dbReference>
<dbReference type="Proteomes" id="UP001372338">
    <property type="component" value="Unassembled WGS sequence"/>
</dbReference>
<keyword evidence="2" id="KW-0547">Nucleotide-binding</keyword>
<keyword evidence="5" id="KW-0175">Coiled coil</keyword>
<dbReference type="Gene3D" id="6.10.250.2860">
    <property type="match status" value="1"/>
</dbReference>
<sequence length="574" mass="63652">MMSACIYYGSIIHSSSPPGVTFPQQPIPLRSLTLTLTFTNWRKQHSSSSSRCVSSRVLQRDLGTASSSHSNDVVSSQNGNSVVQFETTEQQSAAAVEAPPPLVPQIVKVSDGAGEDKDKGSNRLRKKKVVEAEQEDNGFDNRFKLRNGREVFEEKAYLVGVERKGDTQDSFGIEESLSELEQLADTAGLKVVGSTYQKLASPNPRTYIGSGKVSEIKSAIHALDVETVIFDDELSAGQLRNLEKIFGGDVRVCDRTALILDIFNQRAATHEASLQVSLAQMEYQLPRLTKMWTHLERQSGGKVKGMGEKQIEVDKRILRDQIGALRKELESVRKHRKQYRNKRLSVPVPVVSLVGYTNAGKSTLLNQLTGADVLAEDKLFATLDPTTRRVQMKNGKEFLLTDTVGFIQKLPTTLVAAFRATLEEISESSLLVHVVDISHPLAEQQINAVDKVLSELDVSSIPRLMVWNKVDKTSDPQKIRLEAEKQDDIVCISALTGDGLSEFCNAVQDKLKDSMVWVEALVPFENGDLLSTIHKVGMVEKTEYTEQGTYVKAHVPLRFARLLTPMRQLCVSRS</sequence>
<accession>A0AAN9PAR4</accession>
<dbReference type="Pfam" id="PF01926">
    <property type="entry name" value="MMR_HSR1"/>
    <property type="match status" value="1"/>
</dbReference>
<evidence type="ECO:0000256" key="3">
    <source>
        <dbReference type="ARBA" id="ARBA00022842"/>
    </source>
</evidence>
<keyword evidence="4" id="KW-0342">GTP-binding</keyword>
<keyword evidence="3" id="KW-0460">Magnesium</keyword>
<dbReference type="InterPro" id="IPR006073">
    <property type="entry name" value="GTP-bd"/>
</dbReference>
<dbReference type="SUPFAM" id="SSF52540">
    <property type="entry name" value="P-loop containing nucleoside triphosphate hydrolases"/>
    <property type="match status" value="1"/>
</dbReference>
<dbReference type="Pfam" id="PF19275">
    <property type="entry name" value="HflX_C"/>
    <property type="match status" value="1"/>
</dbReference>
<dbReference type="InterPro" id="IPR030394">
    <property type="entry name" value="G_HFLX_dom"/>
</dbReference>
<organism evidence="7 8">
    <name type="scientific">Crotalaria pallida</name>
    <name type="common">Smooth rattlebox</name>
    <name type="synonym">Crotalaria striata</name>
    <dbReference type="NCBI Taxonomy" id="3830"/>
    <lineage>
        <taxon>Eukaryota</taxon>
        <taxon>Viridiplantae</taxon>
        <taxon>Streptophyta</taxon>
        <taxon>Embryophyta</taxon>
        <taxon>Tracheophyta</taxon>
        <taxon>Spermatophyta</taxon>
        <taxon>Magnoliopsida</taxon>
        <taxon>eudicotyledons</taxon>
        <taxon>Gunneridae</taxon>
        <taxon>Pentapetalae</taxon>
        <taxon>rosids</taxon>
        <taxon>fabids</taxon>
        <taxon>Fabales</taxon>
        <taxon>Fabaceae</taxon>
        <taxon>Papilionoideae</taxon>
        <taxon>50 kb inversion clade</taxon>
        <taxon>genistoids sensu lato</taxon>
        <taxon>core genistoids</taxon>
        <taxon>Crotalarieae</taxon>
        <taxon>Crotalaria</taxon>
    </lineage>
</organism>
<protein>
    <recommendedName>
        <fullName evidence="6">Hflx-type G domain-containing protein</fullName>
    </recommendedName>
</protein>
<dbReference type="InterPro" id="IPR016496">
    <property type="entry name" value="GTPase_HflX"/>
</dbReference>
<evidence type="ECO:0000256" key="1">
    <source>
        <dbReference type="ARBA" id="ARBA00022723"/>
    </source>
</evidence>
<dbReference type="FunFam" id="3.40.50.300:FF:000173">
    <property type="entry name" value="GTPase HflX"/>
    <property type="match status" value="1"/>
</dbReference>
<evidence type="ECO:0000313" key="8">
    <source>
        <dbReference type="Proteomes" id="UP001372338"/>
    </source>
</evidence>
<dbReference type="GO" id="GO:0043022">
    <property type="term" value="F:ribosome binding"/>
    <property type="evidence" value="ECO:0007669"/>
    <property type="project" value="TreeGrafter"/>
</dbReference>
<dbReference type="InterPro" id="IPR027417">
    <property type="entry name" value="P-loop_NTPase"/>
</dbReference>
<dbReference type="Gene3D" id="3.40.50.11060">
    <property type="entry name" value="GTPase HflX, N-terminal domain"/>
    <property type="match status" value="1"/>
</dbReference>
<dbReference type="FunFam" id="3.40.50.11060:FF:000006">
    <property type="entry name" value="Predicted protein"/>
    <property type="match status" value="1"/>
</dbReference>
<name>A0AAN9PAR4_CROPI</name>
<dbReference type="NCBIfam" id="TIGR03156">
    <property type="entry name" value="GTP_HflX"/>
    <property type="match status" value="1"/>
</dbReference>
<evidence type="ECO:0000313" key="7">
    <source>
        <dbReference type="EMBL" id="KAK7291216.1"/>
    </source>
</evidence>
<dbReference type="GO" id="GO:0005525">
    <property type="term" value="F:GTP binding"/>
    <property type="evidence" value="ECO:0007669"/>
    <property type="project" value="UniProtKB-KW"/>
</dbReference>